<dbReference type="KEGG" id="cput:CONPUDRAFT_145654"/>
<dbReference type="Proteomes" id="UP000053558">
    <property type="component" value="Unassembled WGS sequence"/>
</dbReference>
<evidence type="ECO:0000313" key="2">
    <source>
        <dbReference type="Proteomes" id="UP000053558"/>
    </source>
</evidence>
<comment type="caution">
    <text evidence="1">The sequence shown here is derived from an EMBL/GenBank/DDBJ whole genome shotgun (WGS) entry which is preliminary data.</text>
</comment>
<dbReference type="EMBL" id="JH711582">
    <property type="protein sequence ID" value="EIW78410.1"/>
    <property type="molecule type" value="Genomic_DNA"/>
</dbReference>
<dbReference type="OrthoDB" id="2615814at2759"/>
<dbReference type="AlphaFoldDB" id="A0A5M3MHJ2"/>
<organism evidence="1 2">
    <name type="scientific">Coniophora puteana (strain RWD-64-598)</name>
    <name type="common">Brown rot fungus</name>
    <dbReference type="NCBI Taxonomy" id="741705"/>
    <lineage>
        <taxon>Eukaryota</taxon>
        <taxon>Fungi</taxon>
        <taxon>Dikarya</taxon>
        <taxon>Basidiomycota</taxon>
        <taxon>Agaricomycotina</taxon>
        <taxon>Agaricomycetes</taxon>
        <taxon>Agaricomycetidae</taxon>
        <taxon>Boletales</taxon>
        <taxon>Coniophorineae</taxon>
        <taxon>Coniophoraceae</taxon>
        <taxon>Coniophora</taxon>
    </lineage>
</organism>
<evidence type="ECO:0000313" key="1">
    <source>
        <dbReference type="EMBL" id="EIW78410.1"/>
    </source>
</evidence>
<dbReference type="RefSeq" id="XP_007771450.1">
    <property type="nucleotide sequence ID" value="XM_007773260.1"/>
</dbReference>
<keyword evidence="2" id="KW-1185">Reference proteome</keyword>
<dbReference type="GeneID" id="19202089"/>
<accession>A0A5M3MHJ2</accession>
<protein>
    <submittedName>
        <fullName evidence="1">Uncharacterized protein</fullName>
    </submittedName>
</protein>
<reference evidence="2" key="1">
    <citation type="journal article" date="2012" name="Science">
        <title>The Paleozoic origin of enzymatic lignin decomposition reconstructed from 31 fungal genomes.</title>
        <authorList>
            <person name="Floudas D."/>
            <person name="Binder M."/>
            <person name="Riley R."/>
            <person name="Barry K."/>
            <person name="Blanchette R.A."/>
            <person name="Henrissat B."/>
            <person name="Martinez A.T."/>
            <person name="Otillar R."/>
            <person name="Spatafora J.W."/>
            <person name="Yadav J.S."/>
            <person name="Aerts A."/>
            <person name="Benoit I."/>
            <person name="Boyd A."/>
            <person name="Carlson A."/>
            <person name="Copeland A."/>
            <person name="Coutinho P.M."/>
            <person name="de Vries R.P."/>
            <person name="Ferreira P."/>
            <person name="Findley K."/>
            <person name="Foster B."/>
            <person name="Gaskell J."/>
            <person name="Glotzer D."/>
            <person name="Gorecki P."/>
            <person name="Heitman J."/>
            <person name="Hesse C."/>
            <person name="Hori C."/>
            <person name="Igarashi K."/>
            <person name="Jurgens J.A."/>
            <person name="Kallen N."/>
            <person name="Kersten P."/>
            <person name="Kohler A."/>
            <person name="Kuees U."/>
            <person name="Kumar T.K.A."/>
            <person name="Kuo A."/>
            <person name="LaButti K."/>
            <person name="Larrondo L.F."/>
            <person name="Lindquist E."/>
            <person name="Ling A."/>
            <person name="Lombard V."/>
            <person name="Lucas S."/>
            <person name="Lundell T."/>
            <person name="Martin R."/>
            <person name="McLaughlin D.J."/>
            <person name="Morgenstern I."/>
            <person name="Morin E."/>
            <person name="Murat C."/>
            <person name="Nagy L.G."/>
            <person name="Nolan M."/>
            <person name="Ohm R.A."/>
            <person name="Patyshakuliyeva A."/>
            <person name="Rokas A."/>
            <person name="Ruiz-Duenas F.J."/>
            <person name="Sabat G."/>
            <person name="Salamov A."/>
            <person name="Samejima M."/>
            <person name="Schmutz J."/>
            <person name="Slot J.C."/>
            <person name="St John F."/>
            <person name="Stenlid J."/>
            <person name="Sun H."/>
            <person name="Sun S."/>
            <person name="Syed K."/>
            <person name="Tsang A."/>
            <person name="Wiebenga A."/>
            <person name="Young D."/>
            <person name="Pisabarro A."/>
            <person name="Eastwood D.C."/>
            <person name="Martin F."/>
            <person name="Cullen D."/>
            <person name="Grigoriev I.V."/>
            <person name="Hibbett D.S."/>
        </authorList>
    </citation>
    <scope>NUCLEOTIDE SEQUENCE [LARGE SCALE GENOMIC DNA]</scope>
    <source>
        <strain evidence="2">RWD-64-598 SS2</strain>
    </source>
</reference>
<sequence length="331" mass="36667">MSLLTTSDGRPVLEQWTDDILPFIQRLHPDVEVSGGSQQITETLSRRHVPADIERLAMWATVQDDPAIGDSHRRKVLTYVYTISHDLGPLPSHRRVGVLLHGFVKSVNVTTFGDWRGCVSLFHSCALVANKCREASMTKMAGHHVTLYAGGRRNIWEKTTTPLNNFVNFSSLVLGIPVEGIRPVFGRTVSLHHRVFEKVITSAAGADAASDPFALDDPYNLHDRIPTGWRLATQPALLAAGPVGSTSPLPHMLLAKGDFVEVAATFDLVVASNPSRRRTLKVFLSFTRITRIAKASDVERPVRGFFRVYDGMSNTQLLEADGYKTQYVFHV</sequence>
<proteinExistence type="predicted"/>
<name>A0A5M3MHJ2_CONPW</name>
<dbReference type="OMA" id="DGHEGME"/>
<gene>
    <name evidence="1" type="ORF">CONPUDRAFT_145654</name>
</gene>